<dbReference type="GO" id="GO:0004764">
    <property type="term" value="F:shikimate 3-dehydrogenase (NADP+) activity"/>
    <property type="evidence" value="ECO:0007669"/>
    <property type="project" value="UniProtKB-UniRule"/>
</dbReference>
<keyword evidence="3 8" id="KW-0028">Amino-acid biosynthesis</keyword>
<dbReference type="CDD" id="cd01065">
    <property type="entry name" value="NAD_bind_Shikimate_DH"/>
    <property type="match status" value="1"/>
</dbReference>
<evidence type="ECO:0000256" key="4">
    <source>
        <dbReference type="ARBA" id="ARBA00022857"/>
    </source>
</evidence>
<comment type="caution">
    <text evidence="12">The sequence shown here is derived from an EMBL/GenBank/DDBJ whole genome shotgun (WGS) entry which is preliminary data.</text>
</comment>
<feature type="binding site" evidence="8">
    <location>
        <begin position="128"/>
        <end position="132"/>
    </location>
    <ligand>
        <name>NADP(+)</name>
        <dbReference type="ChEBI" id="CHEBI:58349"/>
    </ligand>
</feature>
<dbReference type="HAMAP" id="MF_00222">
    <property type="entry name" value="Shikimate_DH_AroE"/>
    <property type="match status" value="1"/>
</dbReference>
<evidence type="ECO:0000313" key="13">
    <source>
        <dbReference type="Proteomes" id="UP000028252"/>
    </source>
</evidence>
<dbReference type="Pfam" id="PF18317">
    <property type="entry name" value="SDH_C"/>
    <property type="match status" value="1"/>
</dbReference>
<feature type="binding site" evidence="8">
    <location>
        <position position="218"/>
    </location>
    <ligand>
        <name>shikimate</name>
        <dbReference type="ChEBI" id="CHEBI:36208"/>
    </ligand>
</feature>
<dbReference type="InterPro" id="IPR011342">
    <property type="entry name" value="Shikimate_DH"/>
</dbReference>
<dbReference type="NCBIfam" id="TIGR00507">
    <property type="entry name" value="aroE"/>
    <property type="match status" value="1"/>
</dbReference>
<dbReference type="NCBIfam" id="NF001310">
    <property type="entry name" value="PRK00258.1-2"/>
    <property type="match status" value="1"/>
</dbReference>
<feature type="domain" description="Quinate/shikimate 5-dehydrogenase/glutamyl-tRNA reductase" evidence="9">
    <location>
        <begin position="118"/>
        <end position="194"/>
    </location>
</feature>
<dbReference type="InterPro" id="IPR022893">
    <property type="entry name" value="Shikimate_DH_fam"/>
</dbReference>
<comment type="caution">
    <text evidence="8">Lacks conserved residue(s) required for the propagation of feature annotation.</text>
</comment>
<dbReference type="Gene3D" id="3.40.50.720">
    <property type="entry name" value="NAD(P)-binding Rossmann-like Domain"/>
    <property type="match status" value="1"/>
</dbReference>
<feature type="binding site" evidence="8">
    <location>
        <position position="247"/>
    </location>
    <ligand>
        <name>shikimate</name>
        <dbReference type="ChEBI" id="CHEBI:36208"/>
    </ligand>
</feature>
<comment type="similarity">
    <text evidence="8">Belongs to the shikimate dehydrogenase family.</text>
</comment>
<sequence length="275" mass="28855">MADRYAVFGNPIKHSKSPRIHAAFAEQTGEAVEYSAQLVELGAFENDVARFFAEGGKGLNVTVPFKQNAWNMAAQRSSAAERAGAVNTLYQSADGVLCGDNTDGVGLVADLQDNNGVSLKGARVLMLGAGGAVRGVLEPFLAAGAAEIVIANRTVANAQELVDLFGDLGHLSACGFSDVEPRAFDVIINGTSASLQGELPPVPDAVVGPDTACYDMMYGAEPTPFCIWAKQQGAAIVIDGLGMLVEQAAESFRIWRGVKPETRGVIAEVRRELAG</sequence>
<comment type="function">
    <text evidence="8">Involved in the biosynthesis of the chorismate, which leads to the biosynthesis of aromatic amino acids. Catalyzes the reversible NADPH linked reduction of 3-dehydroshikimate (DHSA) to yield shikimate (SA).</text>
</comment>
<dbReference type="EMBL" id="JMQN01000048">
    <property type="protein sequence ID" value="KEA62472.1"/>
    <property type="molecule type" value="Genomic_DNA"/>
</dbReference>
<comment type="pathway">
    <text evidence="1 8">Metabolic intermediate biosynthesis; chorismate biosynthesis; chorismate from D-erythrose 4-phosphate and phosphoenolpyruvate: step 4/7.</text>
</comment>
<dbReference type="GO" id="GO:0009073">
    <property type="term" value="P:aromatic amino acid family biosynthetic process"/>
    <property type="evidence" value="ECO:0007669"/>
    <property type="project" value="UniProtKB-KW"/>
</dbReference>
<feature type="domain" description="Shikimate dehydrogenase substrate binding N-terminal" evidence="10">
    <location>
        <begin position="7"/>
        <end position="89"/>
    </location>
</feature>
<dbReference type="OrthoDB" id="9776868at2"/>
<evidence type="ECO:0000256" key="3">
    <source>
        <dbReference type="ARBA" id="ARBA00022605"/>
    </source>
</evidence>
<dbReference type="STRING" id="1232683.ADIMK_3363"/>
<accession>A0A081FVB7</accession>
<keyword evidence="4 8" id="KW-0521">NADP</keyword>
<gene>
    <name evidence="8" type="primary">aroE</name>
    <name evidence="12" type="ORF">ADIMK_3363</name>
</gene>
<keyword evidence="13" id="KW-1185">Reference proteome</keyword>
<dbReference type="SUPFAM" id="SSF51735">
    <property type="entry name" value="NAD(P)-binding Rossmann-fold domains"/>
    <property type="match status" value="1"/>
</dbReference>
<evidence type="ECO:0000256" key="5">
    <source>
        <dbReference type="ARBA" id="ARBA00023002"/>
    </source>
</evidence>
<feature type="active site" description="Proton acceptor" evidence="8">
    <location>
        <position position="66"/>
    </location>
</feature>
<evidence type="ECO:0000256" key="1">
    <source>
        <dbReference type="ARBA" id="ARBA00004871"/>
    </source>
</evidence>
<dbReference type="InterPro" id="IPR041121">
    <property type="entry name" value="SDH_C"/>
</dbReference>
<evidence type="ECO:0000256" key="6">
    <source>
        <dbReference type="ARBA" id="ARBA00023141"/>
    </source>
</evidence>
<feature type="binding site" evidence="8">
    <location>
        <position position="62"/>
    </location>
    <ligand>
        <name>shikimate</name>
        <dbReference type="ChEBI" id="CHEBI:36208"/>
    </ligand>
</feature>
<dbReference type="InterPro" id="IPR006151">
    <property type="entry name" value="Shikm_DH/Glu-tRNA_Rdtase"/>
</dbReference>
<dbReference type="Gene3D" id="3.40.50.10860">
    <property type="entry name" value="Leucine Dehydrogenase, chain A, domain 1"/>
    <property type="match status" value="1"/>
</dbReference>
<evidence type="ECO:0000259" key="9">
    <source>
        <dbReference type="Pfam" id="PF01488"/>
    </source>
</evidence>
<dbReference type="PANTHER" id="PTHR21089">
    <property type="entry name" value="SHIKIMATE DEHYDROGENASE"/>
    <property type="match status" value="1"/>
</dbReference>
<dbReference type="UniPathway" id="UPA00053">
    <property type="reaction ID" value="UER00087"/>
</dbReference>
<dbReference type="GO" id="GO:0005829">
    <property type="term" value="C:cytosol"/>
    <property type="evidence" value="ECO:0007669"/>
    <property type="project" value="TreeGrafter"/>
</dbReference>
<comment type="subunit">
    <text evidence="8">Homodimer.</text>
</comment>
<dbReference type="eggNOG" id="COG0169">
    <property type="taxonomic scope" value="Bacteria"/>
</dbReference>
<comment type="catalytic activity">
    <reaction evidence="7 8">
        <text>shikimate + NADP(+) = 3-dehydroshikimate + NADPH + H(+)</text>
        <dbReference type="Rhea" id="RHEA:17737"/>
        <dbReference type="ChEBI" id="CHEBI:15378"/>
        <dbReference type="ChEBI" id="CHEBI:16630"/>
        <dbReference type="ChEBI" id="CHEBI:36208"/>
        <dbReference type="ChEBI" id="CHEBI:57783"/>
        <dbReference type="ChEBI" id="CHEBI:58349"/>
        <dbReference type="EC" id="1.1.1.25"/>
    </reaction>
</comment>
<evidence type="ECO:0000259" key="10">
    <source>
        <dbReference type="Pfam" id="PF08501"/>
    </source>
</evidence>
<dbReference type="EC" id="1.1.1.25" evidence="2 8"/>
<reference evidence="12 13" key="1">
    <citation type="submission" date="2014-04" db="EMBL/GenBank/DDBJ databases">
        <title>Marinobacterium kochiensis sp. nov., isolated from sediment sample collected from Kochi backwaters in Kerala, India.</title>
        <authorList>
            <person name="Singh A."/>
            <person name="Pinnaka A.K."/>
        </authorList>
    </citation>
    <scope>NUCLEOTIDE SEQUENCE [LARGE SCALE GENOMIC DNA]</scope>
    <source>
        <strain evidence="12 13">AK27</strain>
    </source>
</reference>
<dbReference type="AlphaFoldDB" id="A0A081FVB7"/>
<keyword evidence="6 8" id="KW-0057">Aromatic amino acid biosynthesis</keyword>
<feature type="binding site" evidence="8">
    <location>
        <position position="216"/>
    </location>
    <ligand>
        <name>NADP(+)</name>
        <dbReference type="ChEBI" id="CHEBI:58349"/>
    </ligand>
</feature>
<dbReference type="Proteomes" id="UP000028252">
    <property type="component" value="Unassembled WGS sequence"/>
</dbReference>
<dbReference type="PANTHER" id="PTHR21089:SF1">
    <property type="entry name" value="BIFUNCTIONAL 3-DEHYDROQUINATE DEHYDRATASE_SHIKIMATE DEHYDROGENASE, CHLOROPLASTIC"/>
    <property type="match status" value="1"/>
</dbReference>
<dbReference type="InterPro" id="IPR013708">
    <property type="entry name" value="Shikimate_DH-bd_N"/>
</dbReference>
<evidence type="ECO:0000256" key="8">
    <source>
        <dbReference type="HAMAP-Rule" id="MF_00222"/>
    </source>
</evidence>
<dbReference type="GO" id="GO:0019632">
    <property type="term" value="P:shikimate metabolic process"/>
    <property type="evidence" value="ECO:0007669"/>
    <property type="project" value="InterPro"/>
</dbReference>
<evidence type="ECO:0000256" key="7">
    <source>
        <dbReference type="ARBA" id="ARBA00049442"/>
    </source>
</evidence>
<dbReference type="FunFam" id="3.40.50.10860:FF:000006">
    <property type="entry name" value="Shikimate dehydrogenase (NADP(+))"/>
    <property type="match status" value="1"/>
</dbReference>
<proteinExistence type="inferred from homology"/>
<dbReference type="FunFam" id="3.40.50.720:FF:000104">
    <property type="entry name" value="Shikimate dehydrogenase (NADP(+))"/>
    <property type="match status" value="1"/>
</dbReference>
<feature type="domain" description="SDH C-terminal" evidence="11">
    <location>
        <begin position="240"/>
        <end position="270"/>
    </location>
</feature>
<dbReference type="InterPro" id="IPR036291">
    <property type="entry name" value="NAD(P)-bd_dom_sf"/>
</dbReference>
<feature type="binding site" evidence="8">
    <location>
        <position position="103"/>
    </location>
    <ligand>
        <name>shikimate</name>
        <dbReference type="ChEBI" id="CHEBI:36208"/>
    </ligand>
</feature>
<dbReference type="SUPFAM" id="SSF53223">
    <property type="entry name" value="Aminoacid dehydrogenase-like, N-terminal domain"/>
    <property type="match status" value="1"/>
</dbReference>
<dbReference type="Pfam" id="PF01488">
    <property type="entry name" value="Shikimate_DH"/>
    <property type="match status" value="1"/>
</dbReference>
<name>A0A081FVB7_9GAMM</name>
<evidence type="ECO:0000256" key="2">
    <source>
        <dbReference type="ARBA" id="ARBA00012962"/>
    </source>
</evidence>
<dbReference type="RefSeq" id="WP_036190735.1">
    <property type="nucleotide sequence ID" value="NZ_JMQN01000048.1"/>
</dbReference>
<dbReference type="Pfam" id="PF08501">
    <property type="entry name" value="Shikimate_dh_N"/>
    <property type="match status" value="1"/>
</dbReference>
<evidence type="ECO:0000313" key="12">
    <source>
        <dbReference type="EMBL" id="KEA62472.1"/>
    </source>
</evidence>
<evidence type="ECO:0000259" key="11">
    <source>
        <dbReference type="Pfam" id="PF18317"/>
    </source>
</evidence>
<dbReference type="GO" id="GO:0009423">
    <property type="term" value="P:chorismate biosynthetic process"/>
    <property type="evidence" value="ECO:0007669"/>
    <property type="project" value="UniProtKB-UniRule"/>
</dbReference>
<feature type="binding site" evidence="8">
    <location>
        <position position="240"/>
    </location>
    <ligand>
        <name>NADP(+)</name>
        <dbReference type="ChEBI" id="CHEBI:58349"/>
    </ligand>
</feature>
<keyword evidence="5 8" id="KW-0560">Oxidoreductase</keyword>
<organism evidence="12 13">
    <name type="scientific">Marinobacterium lacunae</name>
    <dbReference type="NCBI Taxonomy" id="1232683"/>
    <lineage>
        <taxon>Bacteria</taxon>
        <taxon>Pseudomonadati</taxon>
        <taxon>Pseudomonadota</taxon>
        <taxon>Gammaproteobacteria</taxon>
        <taxon>Oceanospirillales</taxon>
        <taxon>Oceanospirillaceae</taxon>
        <taxon>Marinobacterium</taxon>
    </lineage>
</organism>
<feature type="binding site" evidence="8">
    <location>
        <begin position="15"/>
        <end position="17"/>
    </location>
    <ligand>
        <name>shikimate</name>
        <dbReference type="ChEBI" id="CHEBI:36208"/>
    </ligand>
</feature>
<protein>
    <recommendedName>
        <fullName evidence="2 8">Shikimate dehydrogenase (NADP(+))</fullName>
        <shortName evidence="8">SDH</shortName>
        <ecNumber evidence="2 8">1.1.1.25</ecNumber>
    </recommendedName>
</protein>
<dbReference type="GO" id="GO:0008652">
    <property type="term" value="P:amino acid biosynthetic process"/>
    <property type="evidence" value="ECO:0007669"/>
    <property type="project" value="UniProtKB-KW"/>
</dbReference>
<feature type="binding site" evidence="8">
    <location>
        <position position="87"/>
    </location>
    <ligand>
        <name>shikimate</name>
        <dbReference type="ChEBI" id="CHEBI:36208"/>
    </ligand>
</feature>
<dbReference type="GO" id="GO:0050661">
    <property type="term" value="F:NADP binding"/>
    <property type="evidence" value="ECO:0007669"/>
    <property type="project" value="InterPro"/>
</dbReference>
<dbReference type="PATRIC" id="fig|1232683.4.peg.3309"/>
<dbReference type="InterPro" id="IPR046346">
    <property type="entry name" value="Aminoacid_DH-like_N_sf"/>
</dbReference>